<name>A0A2P6NJM6_9EUKA</name>
<dbReference type="AlphaFoldDB" id="A0A2P6NJM6"/>
<dbReference type="InParanoid" id="A0A2P6NJM6"/>
<evidence type="ECO:0000313" key="1">
    <source>
        <dbReference type="EMBL" id="PRP84144.1"/>
    </source>
</evidence>
<gene>
    <name evidence="1" type="ORF">PROFUN_04135</name>
</gene>
<accession>A0A2P6NJM6</accession>
<keyword evidence="2" id="KW-1185">Reference proteome</keyword>
<reference evidence="1 2" key="1">
    <citation type="journal article" date="2018" name="Genome Biol. Evol.">
        <title>Multiple Roots of Fruiting Body Formation in Amoebozoa.</title>
        <authorList>
            <person name="Hillmann F."/>
            <person name="Forbes G."/>
            <person name="Novohradska S."/>
            <person name="Ferling I."/>
            <person name="Riege K."/>
            <person name="Groth M."/>
            <person name="Westermann M."/>
            <person name="Marz M."/>
            <person name="Spaller T."/>
            <person name="Winckler T."/>
            <person name="Schaap P."/>
            <person name="Glockner G."/>
        </authorList>
    </citation>
    <scope>NUCLEOTIDE SEQUENCE [LARGE SCALE GENOMIC DNA]</scope>
    <source>
        <strain evidence="1 2">Jena</strain>
    </source>
</reference>
<protein>
    <submittedName>
        <fullName evidence="1">Uncharacterized protein</fullName>
    </submittedName>
</protein>
<comment type="caution">
    <text evidence="1">The sequence shown here is derived from an EMBL/GenBank/DDBJ whole genome shotgun (WGS) entry which is preliminary data.</text>
</comment>
<dbReference type="EMBL" id="MDYQ01000069">
    <property type="protein sequence ID" value="PRP84144.1"/>
    <property type="molecule type" value="Genomic_DNA"/>
</dbReference>
<proteinExistence type="predicted"/>
<evidence type="ECO:0000313" key="2">
    <source>
        <dbReference type="Proteomes" id="UP000241769"/>
    </source>
</evidence>
<dbReference type="Proteomes" id="UP000241769">
    <property type="component" value="Unassembled WGS sequence"/>
</dbReference>
<organism evidence="1 2">
    <name type="scientific">Planoprotostelium fungivorum</name>
    <dbReference type="NCBI Taxonomy" id="1890364"/>
    <lineage>
        <taxon>Eukaryota</taxon>
        <taxon>Amoebozoa</taxon>
        <taxon>Evosea</taxon>
        <taxon>Variosea</taxon>
        <taxon>Cavosteliida</taxon>
        <taxon>Cavosteliaceae</taxon>
        <taxon>Planoprotostelium</taxon>
    </lineage>
</organism>
<sequence length="128" mass="14410">MERNSSVHPNPTDDFALERDGETFIPRSKPCSTPGTFAPSLQQQASYHTRKSYLDIYSRRWVTAETALQSVHLFPRICFGLSCWGVGGVKTLKESLSLLSISLRPTTELTVSSYSNRAHFSRDERGEI</sequence>